<protein>
    <submittedName>
        <fullName evidence="1">Uncharacterized protein</fullName>
    </submittedName>
</protein>
<name>A0A073CBI5_PLAA1</name>
<dbReference type="EMBL" id="CM002803">
    <property type="protein sequence ID" value="KEI65466.1"/>
    <property type="molecule type" value="Genomic_DNA"/>
</dbReference>
<dbReference type="PATRIC" id="fig|388467.6.peg.180"/>
<evidence type="ECO:0000313" key="1">
    <source>
        <dbReference type="EMBL" id="KEI65466.1"/>
    </source>
</evidence>
<dbReference type="Proteomes" id="UP000027395">
    <property type="component" value="Chromosome"/>
</dbReference>
<dbReference type="GeneID" id="77286520"/>
<dbReference type="RefSeq" id="WP_158442869.1">
    <property type="nucleotide sequence ID" value="NZ_CM002803.1"/>
</dbReference>
<sequence>MKVLVIPEDFRKDQYMLKPIGNYKRLRQLCREDLLNLEQRIKDWLDILK</sequence>
<dbReference type="AlphaFoldDB" id="A0A073CBI5"/>
<keyword evidence="2" id="KW-1185">Reference proteome</keyword>
<organism evidence="1 2">
    <name type="scientific">Planktothrix agardhii (strain NIVA-CYA 126/8)</name>
    <dbReference type="NCBI Taxonomy" id="388467"/>
    <lineage>
        <taxon>Bacteria</taxon>
        <taxon>Bacillati</taxon>
        <taxon>Cyanobacteriota</taxon>
        <taxon>Cyanophyceae</taxon>
        <taxon>Oscillatoriophycideae</taxon>
        <taxon>Oscillatoriales</taxon>
        <taxon>Microcoleaceae</taxon>
        <taxon>Planktothrix</taxon>
    </lineage>
</organism>
<reference evidence="1 2" key="1">
    <citation type="journal article" date="2014" name="Appl. Environ. Microbiol.">
        <title>Elucidation of insertion elements encoded on plasmids and in vitro construction of shuttle vectors from the toxic cyanobacterium Planktothrix.</title>
        <authorList>
            <person name="Christiansen G."/>
            <person name="Goesmann A."/>
            <person name="Kurmayer R."/>
        </authorList>
    </citation>
    <scope>NUCLEOTIDE SEQUENCE [LARGE SCALE GENOMIC DNA]</scope>
    <source>
        <strain evidence="1 2">NIVA-CYA 126/8</strain>
    </source>
</reference>
<gene>
    <name evidence="1" type="ORF">A19Y_0228</name>
</gene>
<evidence type="ECO:0000313" key="2">
    <source>
        <dbReference type="Proteomes" id="UP000027395"/>
    </source>
</evidence>
<proteinExistence type="predicted"/>
<accession>A0A073CBI5</accession>
<dbReference type="STRING" id="388467.A19Y_0228"/>
<dbReference type="HOGENOM" id="CLU_3138961_0_0_3"/>